<feature type="domain" description="SGNH hydrolase-type esterase" evidence="4">
    <location>
        <begin position="55"/>
        <end position="219"/>
    </location>
</feature>
<comment type="similarity">
    <text evidence="1">Belongs to the 'GDSL' lipolytic enzyme family.</text>
</comment>
<evidence type="ECO:0000313" key="5">
    <source>
        <dbReference type="EMBL" id="MEN3069244.1"/>
    </source>
</evidence>
<keyword evidence="2" id="KW-0378">Hydrolase</keyword>
<keyword evidence="3" id="KW-0732">Signal</keyword>
<evidence type="ECO:0000313" key="6">
    <source>
        <dbReference type="Proteomes" id="UP001410394"/>
    </source>
</evidence>
<dbReference type="Gene3D" id="3.40.50.1110">
    <property type="entry name" value="SGNH hydrolase"/>
    <property type="match status" value="1"/>
</dbReference>
<dbReference type="EMBL" id="JBDIVE010000006">
    <property type="protein sequence ID" value="MEN3069244.1"/>
    <property type="molecule type" value="Genomic_DNA"/>
</dbReference>
<evidence type="ECO:0000256" key="3">
    <source>
        <dbReference type="SAM" id="SignalP"/>
    </source>
</evidence>
<dbReference type="Pfam" id="PF13472">
    <property type="entry name" value="Lipase_GDSL_2"/>
    <property type="match status" value="1"/>
</dbReference>
<sequence>MRQSLSRRCFSALLSVSLIGLCASTLAQELKPIRIALIGDSTQTERQGYGIGFCANLVPAVTCINNAKGGASTKTYRRDGLWDRALAGKPDWMLIQFGHNDVESKAHADRETKLETEYPANLRRYIEEARAAGIKPILVTSIARRYYQPNGKIEDDLMGHVAAMKKVAEEMQVPLLDLHALSVERMEALGEVEGHKLGLTKLDAEGKTVPDKTHFNLAGSYVFGRIVAEGMARSVPELAPYVKTSPAQP</sequence>
<comment type="caution">
    <text evidence="5">The sequence shown here is derived from an EMBL/GenBank/DDBJ whole genome shotgun (WGS) entry which is preliminary data.</text>
</comment>
<feature type="chain" id="PRO_5046474268" evidence="3">
    <location>
        <begin position="28"/>
        <end position="249"/>
    </location>
</feature>
<dbReference type="CDD" id="cd01821">
    <property type="entry name" value="Rhamnogalacturan_acetylesterase_like"/>
    <property type="match status" value="1"/>
</dbReference>
<evidence type="ECO:0000259" key="4">
    <source>
        <dbReference type="Pfam" id="PF13472"/>
    </source>
</evidence>
<evidence type="ECO:0000256" key="1">
    <source>
        <dbReference type="ARBA" id="ARBA00008668"/>
    </source>
</evidence>
<accession>A0ABU9YZK0</accession>
<organism evidence="5 6">
    <name type="scientific">Uliginosibacterium sediminicola</name>
    <dbReference type="NCBI Taxonomy" id="2024550"/>
    <lineage>
        <taxon>Bacteria</taxon>
        <taxon>Pseudomonadati</taxon>
        <taxon>Pseudomonadota</taxon>
        <taxon>Betaproteobacteria</taxon>
        <taxon>Rhodocyclales</taxon>
        <taxon>Zoogloeaceae</taxon>
        <taxon>Uliginosibacterium</taxon>
    </lineage>
</organism>
<dbReference type="InterPro" id="IPR036514">
    <property type="entry name" value="SGNH_hydro_sf"/>
</dbReference>
<dbReference type="Proteomes" id="UP001410394">
    <property type="component" value="Unassembled WGS sequence"/>
</dbReference>
<keyword evidence="6" id="KW-1185">Reference proteome</keyword>
<dbReference type="InterPro" id="IPR037459">
    <property type="entry name" value="RhgT-like"/>
</dbReference>
<protein>
    <submittedName>
        <fullName evidence="5">Rhamnogalacturonan acetylesterase</fullName>
    </submittedName>
</protein>
<dbReference type="PANTHER" id="PTHR43695">
    <property type="entry name" value="PUTATIVE (AFU_ORTHOLOGUE AFUA_2G17250)-RELATED"/>
    <property type="match status" value="1"/>
</dbReference>
<proteinExistence type="inferred from homology"/>
<reference evidence="5 6" key="1">
    <citation type="journal article" date="2018" name="Int. J. Syst. Evol. Microbiol.">
        <title>Uliginosibacterium sediminicola sp. nov., isolated from freshwater sediment.</title>
        <authorList>
            <person name="Hwang W.M."/>
            <person name="Kim S.M."/>
            <person name="Kang K."/>
            <person name="Ahn T.Y."/>
        </authorList>
    </citation>
    <scope>NUCLEOTIDE SEQUENCE [LARGE SCALE GENOMIC DNA]</scope>
    <source>
        <strain evidence="5 6">M1-21</strain>
    </source>
</reference>
<dbReference type="SUPFAM" id="SSF52266">
    <property type="entry name" value="SGNH hydrolase"/>
    <property type="match status" value="1"/>
</dbReference>
<dbReference type="PANTHER" id="PTHR43695:SF1">
    <property type="entry name" value="RHAMNOGALACTURONAN ACETYLESTERASE"/>
    <property type="match status" value="1"/>
</dbReference>
<dbReference type="RefSeq" id="WP_345920016.1">
    <property type="nucleotide sequence ID" value="NZ_JBDIVE010000006.1"/>
</dbReference>
<name>A0ABU9YZK0_9RHOO</name>
<dbReference type="InterPro" id="IPR013830">
    <property type="entry name" value="SGNH_hydro"/>
</dbReference>
<gene>
    <name evidence="5" type="ORF">ABDB84_12205</name>
</gene>
<evidence type="ECO:0000256" key="2">
    <source>
        <dbReference type="ARBA" id="ARBA00022801"/>
    </source>
</evidence>
<feature type="signal peptide" evidence="3">
    <location>
        <begin position="1"/>
        <end position="27"/>
    </location>
</feature>